<dbReference type="InterPro" id="IPR003607">
    <property type="entry name" value="HD/PDEase_dom"/>
</dbReference>
<dbReference type="PANTHER" id="PTHR33594:SF1">
    <property type="entry name" value="HD_PDEASE DOMAIN-CONTAINING PROTEIN"/>
    <property type="match status" value="1"/>
</dbReference>
<sequence length="214" mass="24485">MNDIISKTENYVRAVLQDEATGHDWYHIERVWKNALLIHEKEGAGDLFVIEMAALLHDIPDGKLNPSEEEGWKKLNRYINTLGLPDSTVTHILECIESVSYKGGRVTNLKTIEAKIVQDADRLDAIGAIGIARTFAFGGKKAQPLYDPEIAVRGEMTTEEYRHGKSSSVHHFYEKLLKLKELMNTPAARQLAEQRHEFMEDFLKQFYREWNGQA</sequence>
<evidence type="ECO:0000259" key="1">
    <source>
        <dbReference type="PROSITE" id="PS51831"/>
    </source>
</evidence>
<dbReference type="OrthoDB" id="9797344at2"/>
<dbReference type="EMBL" id="FOBW01000006">
    <property type="protein sequence ID" value="SEM82257.1"/>
    <property type="molecule type" value="Genomic_DNA"/>
</dbReference>
<proteinExistence type="predicted"/>
<dbReference type="Gene3D" id="1.10.472.50">
    <property type="entry name" value="HD-domain/PDEase-like"/>
    <property type="match status" value="1"/>
</dbReference>
<feature type="domain" description="HD" evidence="1">
    <location>
        <begin position="24"/>
        <end position="126"/>
    </location>
</feature>
<dbReference type="CDD" id="cd00077">
    <property type="entry name" value="HDc"/>
    <property type="match status" value="1"/>
</dbReference>
<reference evidence="3" key="1">
    <citation type="submission" date="2016-10" db="EMBL/GenBank/DDBJ databases">
        <authorList>
            <person name="Varghese N."/>
            <person name="Submissions S."/>
        </authorList>
    </citation>
    <scope>NUCLEOTIDE SEQUENCE [LARGE SCALE GENOMIC DNA]</scope>
    <source>
        <strain evidence="3">B48,IBRC-M 10115,DSM 25386,CECT 8001</strain>
    </source>
</reference>
<organism evidence="2 3">
    <name type="scientific">Mesobacillus persicus</name>
    <dbReference type="NCBI Taxonomy" id="930146"/>
    <lineage>
        <taxon>Bacteria</taxon>
        <taxon>Bacillati</taxon>
        <taxon>Bacillota</taxon>
        <taxon>Bacilli</taxon>
        <taxon>Bacillales</taxon>
        <taxon>Bacillaceae</taxon>
        <taxon>Mesobacillus</taxon>
    </lineage>
</organism>
<dbReference type="AlphaFoldDB" id="A0A1H8BK48"/>
<name>A0A1H8BK48_9BACI</name>
<dbReference type="Proteomes" id="UP000198553">
    <property type="component" value="Unassembled WGS sequence"/>
</dbReference>
<dbReference type="RefSeq" id="WP_090744380.1">
    <property type="nucleotide sequence ID" value="NZ_FOBW01000006.1"/>
</dbReference>
<protein>
    <recommendedName>
        <fullName evidence="1">HD domain-containing protein</fullName>
    </recommendedName>
</protein>
<evidence type="ECO:0000313" key="2">
    <source>
        <dbReference type="EMBL" id="SEM82257.1"/>
    </source>
</evidence>
<dbReference type="PANTHER" id="PTHR33594">
    <property type="entry name" value="SUPERFAMILY HYDROLASE, PUTATIVE (AFU_ORTHOLOGUE AFUA_1G03035)-RELATED"/>
    <property type="match status" value="1"/>
</dbReference>
<dbReference type="SMART" id="SM00471">
    <property type="entry name" value="HDc"/>
    <property type="match status" value="1"/>
</dbReference>
<keyword evidence="3" id="KW-1185">Reference proteome</keyword>
<gene>
    <name evidence="2" type="ORF">SAMN05192533_10640</name>
</gene>
<dbReference type="PROSITE" id="PS51831">
    <property type="entry name" value="HD"/>
    <property type="match status" value="1"/>
</dbReference>
<dbReference type="Gene3D" id="1.20.58.1910">
    <property type="match status" value="1"/>
</dbReference>
<dbReference type="InterPro" id="IPR006674">
    <property type="entry name" value="HD_domain"/>
</dbReference>
<accession>A0A1H8BK48</accession>
<dbReference type="Pfam" id="PF01966">
    <property type="entry name" value="HD"/>
    <property type="match status" value="1"/>
</dbReference>
<dbReference type="SUPFAM" id="SSF109604">
    <property type="entry name" value="HD-domain/PDEase-like"/>
    <property type="match status" value="1"/>
</dbReference>
<dbReference type="STRING" id="930146.SAMN05192533_10640"/>
<evidence type="ECO:0000313" key="3">
    <source>
        <dbReference type="Proteomes" id="UP000198553"/>
    </source>
</evidence>